<evidence type="ECO:0000256" key="1">
    <source>
        <dbReference type="SAM" id="Phobius"/>
    </source>
</evidence>
<evidence type="ECO:0000313" key="3">
    <source>
        <dbReference type="Proteomes" id="UP000555828"/>
    </source>
</evidence>
<evidence type="ECO:0000313" key="2">
    <source>
        <dbReference type="EMBL" id="MBB6061799.1"/>
    </source>
</evidence>
<comment type="caution">
    <text evidence="2">The sequence shown here is derived from an EMBL/GenBank/DDBJ whole genome shotgun (WGS) entry which is preliminary data.</text>
</comment>
<keyword evidence="1" id="KW-0812">Transmembrane</keyword>
<keyword evidence="3" id="KW-1185">Reference proteome</keyword>
<dbReference type="RefSeq" id="WP_184618557.1">
    <property type="nucleotide sequence ID" value="NZ_JACHEX010000001.1"/>
</dbReference>
<protein>
    <submittedName>
        <fullName evidence="2">Uncharacterized protein</fullName>
    </submittedName>
</protein>
<keyword evidence="1" id="KW-0472">Membrane</keyword>
<dbReference type="AlphaFoldDB" id="A0A841GQB8"/>
<reference evidence="2 3" key="1">
    <citation type="submission" date="2020-08" db="EMBL/GenBank/DDBJ databases">
        <title>Genomic Encyclopedia of Type Strains, Phase IV (KMG-IV): sequencing the most valuable type-strain genomes for metagenomic binning, comparative biology and taxonomic classification.</title>
        <authorList>
            <person name="Goeker M."/>
        </authorList>
    </citation>
    <scope>NUCLEOTIDE SEQUENCE [LARGE SCALE GENOMIC DNA]</scope>
    <source>
        <strain evidence="2 3">DSM 13481</strain>
    </source>
</reference>
<organism evidence="2 3">
    <name type="scientific">Thermosipho japonicus</name>
    <dbReference type="NCBI Taxonomy" id="90323"/>
    <lineage>
        <taxon>Bacteria</taxon>
        <taxon>Thermotogati</taxon>
        <taxon>Thermotogota</taxon>
        <taxon>Thermotogae</taxon>
        <taxon>Thermotogales</taxon>
        <taxon>Fervidobacteriaceae</taxon>
        <taxon>Thermosipho</taxon>
    </lineage>
</organism>
<dbReference type="EMBL" id="JACHEX010000001">
    <property type="protein sequence ID" value="MBB6061799.1"/>
    <property type="molecule type" value="Genomic_DNA"/>
</dbReference>
<accession>A0A841GQB8</accession>
<name>A0A841GQB8_9BACT</name>
<feature type="transmembrane region" description="Helical" evidence="1">
    <location>
        <begin position="6"/>
        <end position="24"/>
    </location>
</feature>
<sequence>MNKVEVILVSLLITLFLFSINFILDGKVVEITGEYFSVFSKPFFSLKMRLVNTFESKNECKVIIFNETKNELLPLSYTEKGIYFYRIESPGVILTDDKKILGIAKKTGKFIFVKKWWYDSVEVTVVTDNFEVEGFLKEGKLEVFDNVQINNAKIFLSKNTPYGLALIKMGIYLAEIKDGVLKLNLPDIKTKRIYFIVNDYIKNNLGGDRDE</sequence>
<proteinExistence type="predicted"/>
<gene>
    <name evidence="2" type="ORF">HNP65_000221</name>
</gene>
<dbReference type="Proteomes" id="UP000555828">
    <property type="component" value="Unassembled WGS sequence"/>
</dbReference>
<keyword evidence="1" id="KW-1133">Transmembrane helix</keyword>